<accession>G8M2S2</accession>
<dbReference type="SMART" id="SM00283">
    <property type="entry name" value="MA"/>
    <property type="match status" value="1"/>
</dbReference>
<dbReference type="PROSITE" id="PS50111">
    <property type="entry name" value="CHEMOTAXIS_TRANSDUC_2"/>
    <property type="match status" value="1"/>
</dbReference>
<dbReference type="PANTHER" id="PTHR43531:SF11">
    <property type="entry name" value="METHYL-ACCEPTING CHEMOTAXIS PROTEIN 3"/>
    <property type="match status" value="1"/>
</dbReference>
<dbReference type="GO" id="GO:0004888">
    <property type="term" value="F:transmembrane signaling receptor activity"/>
    <property type="evidence" value="ECO:0007669"/>
    <property type="project" value="InterPro"/>
</dbReference>
<organism evidence="7 8">
    <name type="scientific">Acetivibrio clariflavus (strain DSM 19732 / NBRC 101661 / EBR45)</name>
    <name type="common">Clostridium clariflavum</name>
    <dbReference type="NCBI Taxonomy" id="720554"/>
    <lineage>
        <taxon>Bacteria</taxon>
        <taxon>Bacillati</taxon>
        <taxon>Bacillota</taxon>
        <taxon>Clostridia</taxon>
        <taxon>Eubacteriales</taxon>
        <taxon>Oscillospiraceae</taxon>
        <taxon>Acetivibrio</taxon>
    </lineage>
</organism>
<dbReference type="KEGG" id="ccl:Clocl_1549"/>
<dbReference type="PANTHER" id="PTHR43531">
    <property type="entry name" value="PROTEIN ICFG"/>
    <property type="match status" value="1"/>
</dbReference>
<proteinExistence type="inferred from homology"/>
<sequence>MAEANINLRREVNNKTKTMDDVIKEFSDAKGKKFMDELRNVVAECKDIENTLLAEREKAQATQETTTKLVLIFGTLTALILAIVIAFYVSKIITSGILKVVNAADKLATGNLNIDIDINSKDEIGTLAVTFTKMKNIIIEVIEEIKNLSQNAIDGNLSFRGNTSKFSGDFQTIIDGINKTLDAITEPIKESSTVLAEMAKGNLQVAVTGNYKGDHAVIKNSTNNTINAFNEVLSNINSAADQVATGSKQVSASSQLLSQGSTEQASSIEEITSSIKEIASQTKQNAENANQANGLANVAKEKAVEGNAQMSEMLKSMAEINDSSNNISKIIKVIDEIAFQTNILALNAAVEAARAGQHGKGFAVVAEEVRNLAARSADAAKETTALIEDSIKKVESGTKIATETASALNQIVDSVAKTANLVNEITEASNQQASLISQLNHAITQVSHVVQTNSATAEQSAAASEELSTQADLLKELVNKYKLKEVSATTLTPDVLKILQNMSSNEYLSNHEKISHEENLKSNINLDGINFGKY</sequence>
<name>G8M2S2_ACECE</name>
<dbReference type="Pfam" id="PF18947">
    <property type="entry name" value="HAMP_2"/>
    <property type="match status" value="1"/>
</dbReference>
<evidence type="ECO:0000313" key="7">
    <source>
        <dbReference type="EMBL" id="AEV68186.1"/>
    </source>
</evidence>
<keyword evidence="8" id="KW-1185">Reference proteome</keyword>
<dbReference type="RefSeq" id="WP_014254792.1">
    <property type="nucleotide sequence ID" value="NC_016627.1"/>
</dbReference>
<evidence type="ECO:0000256" key="1">
    <source>
        <dbReference type="ARBA" id="ARBA00022500"/>
    </source>
</evidence>
<evidence type="ECO:0000313" key="8">
    <source>
        <dbReference type="Proteomes" id="UP000005435"/>
    </source>
</evidence>
<feature type="domain" description="HAMP" evidence="6">
    <location>
        <begin position="91"/>
        <end position="143"/>
    </location>
</feature>
<dbReference type="GO" id="GO:0006935">
    <property type="term" value="P:chemotaxis"/>
    <property type="evidence" value="ECO:0007669"/>
    <property type="project" value="UniProtKB-KW"/>
</dbReference>
<evidence type="ECO:0000259" key="6">
    <source>
        <dbReference type="PROSITE" id="PS50885"/>
    </source>
</evidence>
<keyword evidence="4" id="KW-1133">Transmembrane helix</keyword>
<dbReference type="Gene3D" id="6.10.340.10">
    <property type="match status" value="1"/>
</dbReference>
<dbReference type="CDD" id="cd06225">
    <property type="entry name" value="HAMP"/>
    <property type="match status" value="1"/>
</dbReference>
<dbReference type="InterPro" id="IPR003660">
    <property type="entry name" value="HAMP_dom"/>
</dbReference>
<gene>
    <name evidence="7" type="ordered locus">Clocl_1549</name>
</gene>
<feature type="transmembrane region" description="Helical" evidence="4">
    <location>
        <begin position="69"/>
        <end position="89"/>
    </location>
</feature>
<keyword evidence="1" id="KW-0145">Chemotaxis</keyword>
<keyword evidence="4" id="KW-0472">Membrane</keyword>
<comment type="similarity">
    <text evidence="2">Belongs to the methyl-accepting chemotaxis (MCP) protein family.</text>
</comment>
<reference evidence="7 8" key="2">
    <citation type="journal article" date="2012" name="Stand. Genomic Sci.">
        <title>Complete Genome Sequence of Clostridium clariflavum DSM 19732.</title>
        <authorList>
            <person name="Izquierdo J.A."/>
            <person name="Goodwin L."/>
            <person name="Davenport K.W."/>
            <person name="Teshima H."/>
            <person name="Bruce D."/>
            <person name="Detter C."/>
            <person name="Tapia R."/>
            <person name="Han S."/>
            <person name="Land M."/>
            <person name="Hauser L."/>
            <person name="Jeffries C.D."/>
            <person name="Han J."/>
            <person name="Pitluck S."/>
            <person name="Nolan M."/>
            <person name="Chen A."/>
            <person name="Huntemann M."/>
            <person name="Mavromatis K."/>
            <person name="Mikhailova N."/>
            <person name="Liolios K."/>
            <person name="Woyke T."/>
            <person name="Lynd L.R."/>
        </authorList>
    </citation>
    <scope>NUCLEOTIDE SEQUENCE [LARGE SCALE GENOMIC DNA]</scope>
    <source>
        <strain evidence="8">DSM 19732 / NBRC 101661 / EBR45</strain>
    </source>
</reference>
<protein>
    <submittedName>
        <fullName evidence="7">Methyl-accepting chemotaxis protein</fullName>
    </submittedName>
</protein>
<dbReference type="InterPro" id="IPR004090">
    <property type="entry name" value="Chemotax_Me-accpt_rcpt"/>
</dbReference>
<dbReference type="Pfam" id="PF00672">
    <property type="entry name" value="HAMP"/>
    <property type="match status" value="1"/>
</dbReference>
<evidence type="ECO:0000256" key="2">
    <source>
        <dbReference type="ARBA" id="ARBA00029447"/>
    </source>
</evidence>
<dbReference type="SUPFAM" id="SSF158472">
    <property type="entry name" value="HAMP domain-like"/>
    <property type="match status" value="1"/>
</dbReference>
<evidence type="ECO:0000256" key="3">
    <source>
        <dbReference type="PROSITE-ProRule" id="PRU00284"/>
    </source>
</evidence>
<dbReference type="Gene3D" id="1.10.287.950">
    <property type="entry name" value="Methyl-accepting chemotaxis protein"/>
    <property type="match status" value="1"/>
</dbReference>
<dbReference type="AlphaFoldDB" id="G8M2S2"/>
<dbReference type="InterPro" id="IPR004089">
    <property type="entry name" value="MCPsignal_dom"/>
</dbReference>
<dbReference type="eggNOG" id="COG0840">
    <property type="taxonomic scope" value="Bacteria"/>
</dbReference>
<dbReference type="HOGENOM" id="CLU_000445_107_20_9"/>
<dbReference type="SMART" id="SM00304">
    <property type="entry name" value="HAMP"/>
    <property type="match status" value="2"/>
</dbReference>
<dbReference type="PROSITE" id="PS50885">
    <property type="entry name" value="HAMP"/>
    <property type="match status" value="1"/>
</dbReference>
<dbReference type="Pfam" id="PF00015">
    <property type="entry name" value="MCPsignal"/>
    <property type="match status" value="1"/>
</dbReference>
<dbReference type="Proteomes" id="UP000005435">
    <property type="component" value="Chromosome"/>
</dbReference>
<evidence type="ECO:0000259" key="5">
    <source>
        <dbReference type="PROSITE" id="PS50111"/>
    </source>
</evidence>
<keyword evidence="4" id="KW-0812">Transmembrane</keyword>
<feature type="domain" description="Methyl-accepting transducer" evidence="5">
    <location>
        <begin position="239"/>
        <end position="468"/>
    </location>
</feature>
<evidence type="ECO:0000256" key="4">
    <source>
        <dbReference type="SAM" id="Phobius"/>
    </source>
</evidence>
<reference evidence="8" key="1">
    <citation type="submission" date="2011-12" db="EMBL/GenBank/DDBJ databases">
        <title>Complete sequence of Clostridium clariflavum DSM 19732.</title>
        <authorList>
            <consortium name="US DOE Joint Genome Institute"/>
            <person name="Lucas S."/>
            <person name="Han J."/>
            <person name="Lapidus A."/>
            <person name="Cheng J.-F."/>
            <person name="Goodwin L."/>
            <person name="Pitluck S."/>
            <person name="Peters L."/>
            <person name="Teshima H."/>
            <person name="Detter J.C."/>
            <person name="Han C."/>
            <person name="Tapia R."/>
            <person name="Land M."/>
            <person name="Hauser L."/>
            <person name="Kyrpides N."/>
            <person name="Ivanova N."/>
            <person name="Pagani I."/>
            <person name="Kitzmiller T."/>
            <person name="Lynd L."/>
            <person name="Izquierdo J."/>
            <person name="Woyke T."/>
        </authorList>
    </citation>
    <scope>NUCLEOTIDE SEQUENCE [LARGE SCALE GENOMIC DNA]</scope>
    <source>
        <strain evidence="8">DSM 19732 / NBRC 101661 / EBR45</strain>
    </source>
</reference>
<dbReference type="CDD" id="cd11386">
    <property type="entry name" value="MCP_signal"/>
    <property type="match status" value="1"/>
</dbReference>
<dbReference type="SUPFAM" id="SSF58104">
    <property type="entry name" value="Methyl-accepting chemotaxis protein (MCP) signaling domain"/>
    <property type="match status" value="2"/>
</dbReference>
<dbReference type="FunFam" id="1.10.287.950:FF:000001">
    <property type="entry name" value="Methyl-accepting chemotaxis sensory transducer"/>
    <property type="match status" value="1"/>
</dbReference>
<dbReference type="PRINTS" id="PR00260">
    <property type="entry name" value="CHEMTRNSDUCR"/>
</dbReference>
<dbReference type="GO" id="GO:0005886">
    <property type="term" value="C:plasma membrane"/>
    <property type="evidence" value="ECO:0007669"/>
    <property type="project" value="TreeGrafter"/>
</dbReference>
<dbReference type="GO" id="GO:0007165">
    <property type="term" value="P:signal transduction"/>
    <property type="evidence" value="ECO:0007669"/>
    <property type="project" value="UniProtKB-KW"/>
</dbReference>
<keyword evidence="3" id="KW-0807">Transducer</keyword>
<dbReference type="EMBL" id="CP003065">
    <property type="protein sequence ID" value="AEV68186.1"/>
    <property type="molecule type" value="Genomic_DNA"/>
</dbReference>
<dbReference type="InterPro" id="IPR051310">
    <property type="entry name" value="MCP_chemotaxis"/>
</dbReference>
<dbReference type="STRING" id="720554.Clocl_1549"/>